<evidence type="ECO:0000313" key="1">
    <source>
        <dbReference type="EMBL" id="CAD9668396.1"/>
    </source>
</evidence>
<accession>A0A7S2RF97</accession>
<dbReference type="InterPro" id="IPR013083">
    <property type="entry name" value="Znf_RING/FYVE/PHD"/>
</dbReference>
<reference evidence="1" key="1">
    <citation type="submission" date="2021-01" db="EMBL/GenBank/DDBJ databases">
        <authorList>
            <person name="Corre E."/>
            <person name="Pelletier E."/>
            <person name="Niang G."/>
            <person name="Scheremetjew M."/>
            <person name="Finn R."/>
            <person name="Kale V."/>
            <person name="Holt S."/>
            <person name="Cochrane G."/>
            <person name="Meng A."/>
            <person name="Brown T."/>
            <person name="Cohen L."/>
        </authorList>
    </citation>
    <scope>NUCLEOTIDE SEQUENCE</scope>
    <source>
        <strain evidence="1">NY070348D</strain>
    </source>
</reference>
<organism evidence="1">
    <name type="scientific">Mucochytrium quahogii</name>
    <dbReference type="NCBI Taxonomy" id="96639"/>
    <lineage>
        <taxon>Eukaryota</taxon>
        <taxon>Sar</taxon>
        <taxon>Stramenopiles</taxon>
        <taxon>Bigyra</taxon>
        <taxon>Labyrinthulomycetes</taxon>
        <taxon>Thraustochytrida</taxon>
        <taxon>Thraustochytriidae</taxon>
        <taxon>Mucochytrium</taxon>
    </lineage>
</organism>
<dbReference type="Gene3D" id="3.30.40.10">
    <property type="entry name" value="Zinc/RING finger domain, C3HC4 (zinc finger)"/>
    <property type="match status" value="1"/>
</dbReference>
<dbReference type="SUPFAM" id="SSF57850">
    <property type="entry name" value="RING/U-box"/>
    <property type="match status" value="1"/>
</dbReference>
<proteinExistence type="predicted"/>
<name>A0A7S2RF97_9STRA</name>
<dbReference type="EMBL" id="HBHK01004076">
    <property type="protein sequence ID" value="CAD9668396.1"/>
    <property type="molecule type" value="Transcribed_RNA"/>
</dbReference>
<gene>
    <name evidence="1" type="ORF">QSP1433_LOCUS2426</name>
</gene>
<sequence>MNDPLALESLAQHMEFLQRHSTRNLLACSEEDNNNLDVGLFANFEANFYRGAQSLPGRNASWCDCGKGEDEDVKLLMLHLPCGHHVHYDCGRLWFQESKCCPECGHLLETEDALASAMEEEPEMCVQLEQVLLGLHEKYDEPKTVELQFEGVGLRNGSNRGSLEYVNVGTQVSLGGNRENEIGFDSSDYIDEIENWVQGSGTIQVVCNGYTFCHRYKIKSGVLFQQNAFHNAPTSSPRHENVVFV</sequence>
<dbReference type="AlphaFoldDB" id="A0A7S2RF97"/>
<evidence type="ECO:0008006" key="2">
    <source>
        <dbReference type="Google" id="ProtNLM"/>
    </source>
</evidence>
<protein>
    <recommendedName>
        <fullName evidence="2">RING-type domain-containing protein</fullName>
    </recommendedName>
</protein>